<dbReference type="GO" id="GO:0008270">
    <property type="term" value="F:zinc ion binding"/>
    <property type="evidence" value="ECO:0007669"/>
    <property type="project" value="InterPro"/>
</dbReference>
<dbReference type="GO" id="GO:0042575">
    <property type="term" value="C:DNA polymerase complex"/>
    <property type="evidence" value="ECO:0007669"/>
    <property type="project" value="UniProtKB-ARBA"/>
</dbReference>
<dbReference type="Pfam" id="PF18701">
    <property type="entry name" value="DUF5641"/>
    <property type="match status" value="1"/>
</dbReference>
<dbReference type="EMBL" id="LNIX01000003">
    <property type="protein sequence ID" value="OXA58078.1"/>
    <property type="molecule type" value="Genomic_DNA"/>
</dbReference>
<sequence length="1792" mass="204222">MELLKQARRPTRTSITKTVNEMETELAKETPDRHKLEMQKQKCSNEEYDQECAEIEVYEDKILDIQLKVGELLRPPSPVFPLRQSSPTNSANWYDSVAGSTSKKKTFKLPKIQLKKFSGDLKEWLGWWFQFSKIDEDEELHPSDKFQYLLQCMVVGSRARGLVESFPMTAENYPKAINALKERFGKEKLLQQVYVRELLRLVITTAKSKEQIVLAELYDSVETQLRSLESLGIKPEHTIQFLFPMVESCLPEEILMAWHRSPLRKEDGSKYVPQKNELDFLMEFLREEVESEATMKLVKSGFESSVTLKDDKAKASKGGKFSDTVKSQKIKEDNIPTAAGLFAGQKHYTCIFCAKSHPSPECFLAQTMSRKEKEDKIKEKRCCFNCLQPNHRSTDCKSLVKCILCGKRHVVLMCPSLSKQIYSDEDKKSPKKDSDSSSSTTTMNGMAMNSHTCSGDVLLQTLVVRLYNDDGKYKLARLVYDNGSQGTSICVRTAQDLGLKPVGESCSRKVLYGGQVTDMQKHYKYNLRVTNIDGTNGRTLIAMDEPEICGRLSRVPRGPWLKELAAKKIRLSDFKSEDADIEVLVGSDYYGQLITGRVVQLKCGLTAIESVFGWTLCGRIPRQENTASEVLSAALMSCQSSLSELWSLETLGICEPAQVKMKTDREDATRKHFEDTVSRQEDGRYSVRLPWADGTPVIPNNKSVAMKRLESTTKKLRDAGKYENYDQIFQEWLKEGFVEKVNDTCSDHEVGVHYLPHHAVFKPQSLTTPVRPVFDASCKTGRNPSLNDCLEKGPNNLELIPSLIQRFREKKIGVIADIRKAFQMVGVDEIDRNYLRFLWWEDYAAKKVQVFRHKRVVFGVNSSPFLLGAVISLHLNGVADGATDGTTDGVTDTRKEIAQKLLTSLYVDNCVTSVNSKSEFEEFKTTSIQLLAEAKMDLRQWECGSAEGSGIGSTECGLVTGGDHTPQELTSVLGLKWNKTEDYLMVEVPRVELPEVITRRVILSQVQKIFDPMGFLSPATLIPKLILQKTWESKLTWDEDLHVQIKKQFVEWWNQAVTLEQIHIPRHAITSTNREDLQLHTFCDASQGAYSAAVFVRVDRGSDVSIQLLQAKSRVAPIDKVTIPRLELLGCTIAARLTKAVKEALSYEDIPTFYWSDSTTALAWIRRNDEWGTFVGNRVKEICSLTRVEQWRHVPGKMNPSDLPSRGCSPSELLDSRWWEGPGWLKSSEDQWPKPTSEENEELIMTEVKKKSIVQMSAVDTTKPLWYIHHSSFTRNVRRVALIMRFINKCKKKTSESGVLQRWELDQAEKKLFIFVQQEAFPKFTRSTKREGEGIIAGLRVTVEEDSRLIQVMTKLTHRSEDTNIFRKPVLLPNSHPLVEQLITEEHIHNGHAGAQFLMGRLRERCWIIQGRRAVRKIIKSCVICRRHTAKAPVLQQAALPEDRVKNAGVFQTTGIDLAGPLFLKDGSKVWFVIFTCAVYRAIHLELVSTISTDAFLLALFRFISRRGRPSTIYSDNGTNFVGADNLFKKMDWKRIESATRIAKITWKFNPPAAAWWGGFWERLIRSVKDLLKRMLGHGKLDYEQLLTCLCKAEAVINARPLTLVTEDQDDLIPLTPSMFIQDIMETNCPEVEILDGRDLNKKYKEMKTLHVELRNRFRKEYFGQLVQRGKSQNPLSFKIGDVVLIGDDNKKRLEWPMGRITYLYPGKDGIIRVARVKTATNQFLRPLQRLIPLEVSSHVELSPIPKEIMEKAIIKKEEIQFQEPEVITRTGRRVKKPTRFGMNYKCINNGA</sequence>
<dbReference type="OMA" id="IAIHENE"/>
<dbReference type="Pfam" id="PF05380">
    <property type="entry name" value="Peptidase_A17"/>
    <property type="match status" value="1"/>
</dbReference>
<dbReference type="InterPro" id="IPR012337">
    <property type="entry name" value="RNaseH-like_sf"/>
</dbReference>
<dbReference type="InterPro" id="IPR001878">
    <property type="entry name" value="Znf_CCHC"/>
</dbReference>
<evidence type="ECO:0000259" key="2">
    <source>
        <dbReference type="PROSITE" id="PS50994"/>
    </source>
</evidence>
<dbReference type="Pfam" id="PF03564">
    <property type="entry name" value="DUF1759"/>
    <property type="match status" value="1"/>
</dbReference>
<keyword evidence="4" id="KW-1185">Reference proteome</keyword>
<accession>A0A226ELH7</accession>
<feature type="compositionally biased region" description="Basic and acidic residues" evidence="1">
    <location>
        <begin position="425"/>
        <end position="435"/>
    </location>
</feature>
<dbReference type="GO" id="GO:0015074">
    <property type="term" value="P:DNA integration"/>
    <property type="evidence" value="ECO:0007669"/>
    <property type="project" value="InterPro"/>
</dbReference>
<dbReference type="SUPFAM" id="SSF56672">
    <property type="entry name" value="DNA/RNA polymerases"/>
    <property type="match status" value="1"/>
</dbReference>
<reference evidence="3 4" key="1">
    <citation type="submission" date="2015-12" db="EMBL/GenBank/DDBJ databases">
        <title>The genome of Folsomia candida.</title>
        <authorList>
            <person name="Faddeeva A."/>
            <person name="Derks M.F."/>
            <person name="Anvar Y."/>
            <person name="Smit S."/>
            <person name="Van Straalen N."/>
            <person name="Roelofs D."/>
        </authorList>
    </citation>
    <scope>NUCLEOTIDE SEQUENCE [LARGE SCALE GENOMIC DNA]</scope>
    <source>
        <strain evidence="3 4">VU population</strain>
        <tissue evidence="3">Whole body</tissue>
    </source>
</reference>
<organism evidence="3 4">
    <name type="scientific">Folsomia candida</name>
    <name type="common">Springtail</name>
    <dbReference type="NCBI Taxonomy" id="158441"/>
    <lineage>
        <taxon>Eukaryota</taxon>
        <taxon>Metazoa</taxon>
        <taxon>Ecdysozoa</taxon>
        <taxon>Arthropoda</taxon>
        <taxon>Hexapoda</taxon>
        <taxon>Collembola</taxon>
        <taxon>Entomobryomorpha</taxon>
        <taxon>Isotomoidea</taxon>
        <taxon>Isotomidae</taxon>
        <taxon>Proisotominae</taxon>
        <taxon>Folsomia</taxon>
    </lineage>
</organism>
<dbReference type="Proteomes" id="UP000198287">
    <property type="component" value="Unassembled WGS sequence"/>
</dbReference>
<dbReference type="OrthoDB" id="8054408at2759"/>
<name>A0A226ELH7_FOLCA</name>
<dbReference type="Gene3D" id="3.30.420.10">
    <property type="entry name" value="Ribonuclease H-like superfamily/Ribonuclease H"/>
    <property type="match status" value="1"/>
</dbReference>
<dbReference type="STRING" id="158441.A0A226ELH7"/>
<dbReference type="InterPro" id="IPR041588">
    <property type="entry name" value="Integrase_H2C2"/>
</dbReference>
<protein>
    <recommendedName>
        <fullName evidence="2">Integrase catalytic domain-containing protein</fullName>
    </recommendedName>
</protein>
<dbReference type="InterPro" id="IPR040676">
    <property type="entry name" value="DUF5641"/>
</dbReference>
<gene>
    <name evidence="3" type="ORF">Fcan01_06554</name>
</gene>
<evidence type="ECO:0000313" key="4">
    <source>
        <dbReference type="Proteomes" id="UP000198287"/>
    </source>
</evidence>
<evidence type="ECO:0000313" key="3">
    <source>
        <dbReference type="EMBL" id="OXA58078.1"/>
    </source>
</evidence>
<dbReference type="Gene3D" id="1.10.340.70">
    <property type="match status" value="1"/>
</dbReference>
<dbReference type="InterPro" id="IPR005312">
    <property type="entry name" value="DUF1759"/>
</dbReference>
<dbReference type="InterPro" id="IPR036397">
    <property type="entry name" value="RNaseH_sf"/>
</dbReference>
<dbReference type="InterPro" id="IPR001584">
    <property type="entry name" value="Integrase_cat-core"/>
</dbReference>
<dbReference type="GO" id="GO:0071897">
    <property type="term" value="P:DNA biosynthetic process"/>
    <property type="evidence" value="ECO:0007669"/>
    <property type="project" value="UniProtKB-ARBA"/>
</dbReference>
<comment type="caution">
    <text evidence="3">The sequence shown here is derived from an EMBL/GenBank/DDBJ whole genome shotgun (WGS) entry which is preliminary data.</text>
</comment>
<feature type="region of interest" description="Disordered" evidence="1">
    <location>
        <begin position="425"/>
        <end position="445"/>
    </location>
</feature>
<dbReference type="Pfam" id="PF17921">
    <property type="entry name" value="Integrase_H2C2"/>
    <property type="match status" value="1"/>
</dbReference>
<dbReference type="PROSITE" id="PS50994">
    <property type="entry name" value="INTEGRASE"/>
    <property type="match status" value="1"/>
</dbReference>
<dbReference type="PANTHER" id="PTHR47331:SF1">
    <property type="entry name" value="GAG-LIKE PROTEIN"/>
    <property type="match status" value="1"/>
</dbReference>
<proteinExistence type="predicted"/>
<dbReference type="SMART" id="SM00343">
    <property type="entry name" value="ZnF_C2HC"/>
    <property type="match status" value="2"/>
</dbReference>
<feature type="domain" description="Integrase catalytic" evidence="2">
    <location>
        <begin position="1437"/>
        <end position="1625"/>
    </location>
</feature>
<dbReference type="InterPro" id="IPR043502">
    <property type="entry name" value="DNA/RNA_pol_sf"/>
</dbReference>
<dbReference type="GO" id="GO:0003676">
    <property type="term" value="F:nucleic acid binding"/>
    <property type="evidence" value="ECO:0007669"/>
    <property type="project" value="InterPro"/>
</dbReference>
<dbReference type="PANTHER" id="PTHR47331">
    <property type="entry name" value="PHD-TYPE DOMAIN-CONTAINING PROTEIN"/>
    <property type="match status" value="1"/>
</dbReference>
<dbReference type="InterPro" id="IPR008042">
    <property type="entry name" value="Retrotrans_Pao"/>
</dbReference>
<dbReference type="SUPFAM" id="SSF53098">
    <property type="entry name" value="Ribonuclease H-like"/>
    <property type="match status" value="1"/>
</dbReference>
<evidence type="ECO:0000256" key="1">
    <source>
        <dbReference type="SAM" id="MobiDB-lite"/>
    </source>
</evidence>